<dbReference type="Proteomes" id="UP000030763">
    <property type="component" value="Unassembled WGS sequence"/>
</dbReference>
<keyword evidence="4" id="KW-1185">Reference proteome</keyword>
<dbReference type="RefSeq" id="XP_013335015.1">
    <property type="nucleotide sequence ID" value="XM_013479561.1"/>
</dbReference>
<dbReference type="GeneID" id="25335525"/>
<dbReference type="VEuPathDB" id="ToxoDB:EMWEY_00015390"/>
<name>U6M7B4_EIMMA</name>
<evidence type="ECO:0000256" key="1">
    <source>
        <dbReference type="SAM" id="MobiDB-lite"/>
    </source>
</evidence>
<feature type="chain" id="PRO_5004675189" evidence="2">
    <location>
        <begin position="19"/>
        <end position="541"/>
    </location>
</feature>
<dbReference type="OMA" id="NEAYTHS"/>
<reference evidence="3" key="1">
    <citation type="submission" date="2013-10" db="EMBL/GenBank/DDBJ databases">
        <title>Genomic analysis of the causative agents of coccidiosis in chickens.</title>
        <authorList>
            <person name="Reid A.J."/>
            <person name="Blake D."/>
            <person name="Billington K."/>
            <person name="Browne H."/>
            <person name="Dunn M."/>
            <person name="Hung S."/>
            <person name="Kawahara F."/>
            <person name="Miranda-Saavedra D."/>
            <person name="Mourier T."/>
            <person name="Nagra H."/>
            <person name="Otto T.D."/>
            <person name="Rawlings N."/>
            <person name="Sanchez A."/>
            <person name="Sanders M."/>
            <person name="Subramaniam C."/>
            <person name="Tay Y."/>
            <person name="Dear P."/>
            <person name="Doerig C."/>
            <person name="Gruber A."/>
            <person name="Parkinson J."/>
            <person name="Shirley M."/>
            <person name="Wan K.L."/>
            <person name="Berriman M."/>
            <person name="Tomley F."/>
            <person name="Pain A."/>
        </authorList>
    </citation>
    <scope>NUCLEOTIDE SEQUENCE [LARGE SCALE GENOMIC DNA]</scope>
    <source>
        <strain evidence="3">Weybridge</strain>
    </source>
</reference>
<evidence type="ECO:0000313" key="3">
    <source>
        <dbReference type="EMBL" id="CDJ58369.1"/>
    </source>
</evidence>
<accession>U6M7B4</accession>
<dbReference type="EMBL" id="HG719623">
    <property type="protein sequence ID" value="CDJ58369.1"/>
    <property type="molecule type" value="Genomic_DNA"/>
</dbReference>
<proteinExistence type="predicted"/>
<dbReference type="Gene3D" id="1.20.1270.60">
    <property type="entry name" value="Arfaptin homology (AH) domain/BAR domain"/>
    <property type="match status" value="1"/>
</dbReference>
<feature type="signal peptide" evidence="2">
    <location>
        <begin position="1"/>
        <end position="18"/>
    </location>
</feature>
<protein>
    <submittedName>
        <fullName evidence="3">Uncharacterized protein</fullName>
    </submittedName>
</protein>
<dbReference type="AlphaFoldDB" id="U6M7B4"/>
<reference evidence="3" key="2">
    <citation type="submission" date="2013-10" db="EMBL/GenBank/DDBJ databases">
        <authorList>
            <person name="Aslett M."/>
        </authorList>
    </citation>
    <scope>NUCLEOTIDE SEQUENCE [LARGE SCALE GENOMIC DNA]</scope>
    <source>
        <strain evidence="3">Weybridge</strain>
    </source>
</reference>
<organism evidence="3 4">
    <name type="scientific">Eimeria maxima</name>
    <name type="common">Coccidian parasite</name>
    <dbReference type="NCBI Taxonomy" id="5804"/>
    <lineage>
        <taxon>Eukaryota</taxon>
        <taxon>Sar</taxon>
        <taxon>Alveolata</taxon>
        <taxon>Apicomplexa</taxon>
        <taxon>Conoidasida</taxon>
        <taxon>Coccidia</taxon>
        <taxon>Eucoccidiorida</taxon>
        <taxon>Eimeriorina</taxon>
        <taxon>Eimeriidae</taxon>
        <taxon>Eimeria</taxon>
    </lineage>
</organism>
<feature type="compositionally biased region" description="Low complexity" evidence="1">
    <location>
        <begin position="521"/>
        <end position="541"/>
    </location>
</feature>
<dbReference type="SUPFAM" id="SSF103657">
    <property type="entry name" value="BAR/IMD domain-like"/>
    <property type="match status" value="1"/>
</dbReference>
<evidence type="ECO:0000256" key="2">
    <source>
        <dbReference type="SAM" id="SignalP"/>
    </source>
</evidence>
<feature type="region of interest" description="Disordered" evidence="1">
    <location>
        <begin position="353"/>
        <end position="379"/>
    </location>
</feature>
<feature type="region of interest" description="Disordered" evidence="1">
    <location>
        <begin position="514"/>
        <end position="541"/>
    </location>
</feature>
<evidence type="ECO:0000313" key="4">
    <source>
        <dbReference type="Proteomes" id="UP000030763"/>
    </source>
</evidence>
<feature type="compositionally biased region" description="Low complexity" evidence="1">
    <location>
        <begin position="361"/>
        <end position="374"/>
    </location>
</feature>
<keyword evidence="2" id="KW-0732">Signal</keyword>
<gene>
    <name evidence="3" type="ORF">EMWEY_00015390</name>
</gene>
<dbReference type="InterPro" id="IPR027267">
    <property type="entry name" value="AH/BAR_dom_sf"/>
</dbReference>
<dbReference type="OrthoDB" id="10255128at2759"/>
<sequence length="541" mass="59520">MSLVLVWLVASVMMLLQALQQRSKVTRERVQSILSCLEEMDLKRMQCLRDALTRAGVFVAANLRHMQYDLERSIQSVEGVDPEGDLQDFVDGRRLATPPSLSLPTVEKWTVLDAVYGDSLQPTVCSVNANTTVTPLSSATNVARQLLQKSAFQRSLAAYSIGASDGGASEEAGGQMGGGTAAIPGLPTPPDAAVVQRLQDEYTEFINALWTPVTSTSSSGLLLPVEACSLLLHKMALLQEEMTSSLHRSAFLSALVSTKRKRAGEMPDRQALLPSMLQLRLLGVCCDWLLTAADTQLDAWTGRQLLLLAVEIAAHGTAAEDPQQQRQWDWKQVLQRQQQLGSIYFSDAESKRQEGCHQDPSSSGSGSGSSSSSSENSFERLEREQEASLSAVRWSLHRCVYHHRYWNRVTFWEEALALTVSEELQRQKLSEKWQAAGPDVLQQQERLFRENNPCCSSLPSFGSFMSLYGIATEQVQSLLISVSKHLNLDEQTREMLLHGVVDATASDDRLLVAQKDTGKQSNSNNGNTTNSSSSTNMEPGN</sequence>